<organism evidence="2 3">
    <name type="scientific">Dactylosporangium darangshiense</name>
    <dbReference type="NCBI Taxonomy" id="579108"/>
    <lineage>
        <taxon>Bacteria</taxon>
        <taxon>Bacillati</taxon>
        <taxon>Actinomycetota</taxon>
        <taxon>Actinomycetes</taxon>
        <taxon>Micromonosporales</taxon>
        <taxon>Micromonosporaceae</taxon>
        <taxon>Dactylosporangium</taxon>
    </lineage>
</organism>
<dbReference type="EMBL" id="BAABAT010000003">
    <property type="protein sequence ID" value="GAA4246686.1"/>
    <property type="molecule type" value="Genomic_DNA"/>
</dbReference>
<dbReference type="InterPro" id="IPR016040">
    <property type="entry name" value="NAD(P)-bd_dom"/>
</dbReference>
<dbReference type="Gene3D" id="3.40.50.720">
    <property type="entry name" value="NAD(P)-binding Rossmann-like Domain"/>
    <property type="match status" value="1"/>
</dbReference>
<dbReference type="InterPro" id="IPR036291">
    <property type="entry name" value="NAD(P)-bd_dom_sf"/>
</dbReference>
<evidence type="ECO:0000313" key="3">
    <source>
        <dbReference type="Proteomes" id="UP001500620"/>
    </source>
</evidence>
<comment type="caution">
    <text evidence="2">The sequence shown here is derived from an EMBL/GenBank/DDBJ whole genome shotgun (WGS) entry which is preliminary data.</text>
</comment>
<gene>
    <name evidence="2" type="ORF">GCM10022255_019290</name>
</gene>
<dbReference type="SUPFAM" id="SSF51735">
    <property type="entry name" value="NAD(P)-binding Rossmann-fold domains"/>
    <property type="match status" value="1"/>
</dbReference>
<keyword evidence="3" id="KW-1185">Reference proteome</keyword>
<protein>
    <submittedName>
        <fullName evidence="2">NAD(P)H-binding protein</fullName>
    </submittedName>
</protein>
<feature type="domain" description="NAD(P)-binding" evidence="1">
    <location>
        <begin position="7"/>
        <end position="115"/>
    </location>
</feature>
<proteinExistence type="predicted"/>
<accession>A0ABP8D3F9</accession>
<reference evidence="3" key="1">
    <citation type="journal article" date="2019" name="Int. J. Syst. Evol. Microbiol.">
        <title>The Global Catalogue of Microorganisms (GCM) 10K type strain sequencing project: providing services to taxonomists for standard genome sequencing and annotation.</title>
        <authorList>
            <consortium name="The Broad Institute Genomics Platform"/>
            <consortium name="The Broad Institute Genome Sequencing Center for Infectious Disease"/>
            <person name="Wu L."/>
            <person name="Ma J."/>
        </authorList>
    </citation>
    <scope>NUCLEOTIDE SEQUENCE [LARGE SCALE GENOMIC DNA]</scope>
    <source>
        <strain evidence="3">JCM 17441</strain>
    </source>
</reference>
<evidence type="ECO:0000313" key="2">
    <source>
        <dbReference type="EMBL" id="GAA4246686.1"/>
    </source>
</evidence>
<evidence type="ECO:0000259" key="1">
    <source>
        <dbReference type="Pfam" id="PF13460"/>
    </source>
</evidence>
<name>A0ABP8D3F9_9ACTN</name>
<sequence>MTILVTGATGTLGRPLMRELATRNLDARGLSRRAPGYTHADLLTGEGLPAALADVDLVIHAATDGRRDVRAAEHLLRAMRPDQHLLYVSIVGVDRVPLPYYRQKHAIESLVRARGGSILRATQFHDLVFTLAKALTALPVGFYPSFSIQPVEVGEVAVRLADLAATLSPGSTPVFEDFGGPEIRSSHDLIRTYVAASHRRRALLPLRVPGRIFRAFRDGGHLAPEHALGTVTWEDYLSHRSPSTA</sequence>
<dbReference type="Proteomes" id="UP001500620">
    <property type="component" value="Unassembled WGS sequence"/>
</dbReference>
<dbReference type="Pfam" id="PF13460">
    <property type="entry name" value="NAD_binding_10"/>
    <property type="match status" value="1"/>
</dbReference>
<dbReference type="RefSeq" id="WP_345123461.1">
    <property type="nucleotide sequence ID" value="NZ_BAABAT010000003.1"/>
</dbReference>